<dbReference type="KEGG" id="ape:APE_1241a"/>
<proteinExistence type="predicted"/>
<dbReference type="EnsemblBacteria" id="BAF34781">
    <property type="protein sequence ID" value="BAF34781"/>
    <property type="gene ID" value="APE_1241a"/>
</dbReference>
<gene>
    <name evidence="2" type="ordered locus">APE_1241a</name>
</gene>
<evidence type="ECO:0000313" key="3">
    <source>
        <dbReference type="Proteomes" id="UP000002518"/>
    </source>
</evidence>
<dbReference type="Proteomes" id="UP000002518">
    <property type="component" value="Chromosome"/>
</dbReference>
<feature type="region of interest" description="Disordered" evidence="1">
    <location>
        <begin position="1"/>
        <end position="22"/>
    </location>
</feature>
<keyword evidence="3" id="KW-1185">Reference proteome</keyword>
<evidence type="ECO:0000313" key="2">
    <source>
        <dbReference type="EMBL" id="BAF34781.1"/>
    </source>
</evidence>
<dbReference type="eggNOG" id="arCOG15077">
    <property type="taxonomic scope" value="Archaea"/>
</dbReference>
<evidence type="ECO:0000256" key="1">
    <source>
        <dbReference type="SAM" id="MobiDB-lite"/>
    </source>
</evidence>
<sequence>MGAGEQGEMPEGREGPNGSQDWTMTVKIEFTIRTNPYRLPQIMLQLMPILEEHNAQHLNVTAEGERRLCYTKLDDDDGDLDPVYGSPP</sequence>
<reference evidence="2 3" key="1">
    <citation type="journal article" date="1999" name="DNA Res.">
        <title>Complete genome sequence of an aerobic hyper-thermophilic crenarchaeon, Aeropyrum pernix K1.</title>
        <authorList>
            <person name="Kawarabayasi Y."/>
            <person name="Hino Y."/>
            <person name="Horikawa H."/>
            <person name="Yamazaki S."/>
            <person name="Haikawa Y."/>
            <person name="Jin-no K."/>
            <person name="Takahashi M."/>
            <person name="Sekine M."/>
            <person name="Baba S."/>
            <person name="Ankai A."/>
            <person name="Kosugi H."/>
            <person name="Hosoyama A."/>
            <person name="Fukui S."/>
            <person name="Nagai Y."/>
            <person name="Nishijima K."/>
            <person name="Nakazawa H."/>
            <person name="Takamiya M."/>
            <person name="Masuda S."/>
            <person name="Funahashi T."/>
            <person name="Tanaka T."/>
            <person name="Kudoh Y."/>
            <person name="Yamazaki J."/>
            <person name="Kushida N."/>
            <person name="Oguchi A."/>
            <person name="Aoki K."/>
            <person name="Kubota K."/>
            <person name="Nakamura Y."/>
            <person name="Nomura N."/>
            <person name="Sako Y."/>
            <person name="Kikuchi H."/>
        </authorList>
    </citation>
    <scope>NUCLEOTIDE SEQUENCE [LARGE SCALE GENOMIC DNA]</scope>
    <source>
        <strain evidence="3">ATCC 700893 / DSM 11879 / JCM 9820 / NBRC 100138 / K1</strain>
    </source>
</reference>
<accession>Q05E20</accession>
<dbReference type="AlphaFoldDB" id="Q05E20"/>
<dbReference type="EMBL" id="BA000002">
    <property type="protein sequence ID" value="BAF34781.1"/>
    <property type="molecule type" value="Genomic_DNA"/>
</dbReference>
<name>Q05E20_AERPE</name>
<protein>
    <submittedName>
        <fullName evidence="2">Uncharacterized protein</fullName>
    </submittedName>
</protein>
<organism evidence="2 3">
    <name type="scientific">Aeropyrum pernix (strain ATCC 700893 / DSM 11879 / JCM 9820 / NBRC 100138 / K1)</name>
    <dbReference type="NCBI Taxonomy" id="272557"/>
    <lineage>
        <taxon>Archaea</taxon>
        <taxon>Thermoproteota</taxon>
        <taxon>Thermoprotei</taxon>
        <taxon>Desulfurococcales</taxon>
        <taxon>Desulfurococcaceae</taxon>
        <taxon>Aeropyrum</taxon>
    </lineage>
</organism>